<protein>
    <submittedName>
        <fullName evidence="2">Uncharacterized protein</fullName>
    </submittedName>
</protein>
<keyword evidence="3" id="KW-1185">Reference proteome</keyword>
<dbReference type="Proteomes" id="UP001175271">
    <property type="component" value="Unassembled WGS sequence"/>
</dbReference>
<evidence type="ECO:0000256" key="1">
    <source>
        <dbReference type="SAM" id="MobiDB-lite"/>
    </source>
</evidence>
<feature type="region of interest" description="Disordered" evidence="1">
    <location>
        <begin position="1"/>
        <end position="22"/>
    </location>
</feature>
<gene>
    <name evidence="2" type="ORF">QR680_014191</name>
</gene>
<dbReference type="EMBL" id="JAUCMV010000002">
    <property type="protein sequence ID" value="KAK0419527.1"/>
    <property type="molecule type" value="Genomic_DNA"/>
</dbReference>
<proteinExistence type="predicted"/>
<dbReference type="AlphaFoldDB" id="A0AA39I823"/>
<sequence length="221" mass="25484">MVGNLDPFRGRQGKTGVINEKRNDTTSSNVDIAYELITKWSDVDEQTKLPSKKVIQISLFAEGFGKLIILPFDDVLRHSLQDHSEWLDQIIGEVERTDEEYFNRCVERCKTGVPARPRPAPGPPIRNVLASPNMEPMEDQMRKSVLCGEEEYVAMLNDVDTQREKRKMRFFKLQHPRFAERSLIVCFTHGLAADGFEVVEYEDMPKKKVFKVSTNCRLYTL</sequence>
<name>A0AA39I823_9BILA</name>
<accession>A0AA39I823</accession>
<comment type="caution">
    <text evidence="2">The sequence shown here is derived from an EMBL/GenBank/DDBJ whole genome shotgun (WGS) entry which is preliminary data.</text>
</comment>
<evidence type="ECO:0000313" key="3">
    <source>
        <dbReference type="Proteomes" id="UP001175271"/>
    </source>
</evidence>
<evidence type="ECO:0000313" key="2">
    <source>
        <dbReference type="EMBL" id="KAK0419527.1"/>
    </source>
</evidence>
<organism evidence="2 3">
    <name type="scientific">Steinernema hermaphroditum</name>
    <dbReference type="NCBI Taxonomy" id="289476"/>
    <lineage>
        <taxon>Eukaryota</taxon>
        <taxon>Metazoa</taxon>
        <taxon>Ecdysozoa</taxon>
        <taxon>Nematoda</taxon>
        <taxon>Chromadorea</taxon>
        <taxon>Rhabditida</taxon>
        <taxon>Tylenchina</taxon>
        <taxon>Panagrolaimomorpha</taxon>
        <taxon>Strongyloidoidea</taxon>
        <taxon>Steinernematidae</taxon>
        <taxon>Steinernema</taxon>
    </lineage>
</organism>
<reference evidence="2" key="1">
    <citation type="submission" date="2023-06" db="EMBL/GenBank/DDBJ databases">
        <title>Genomic analysis of the entomopathogenic nematode Steinernema hermaphroditum.</title>
        <authorList>
            <person name="Schwarz E.M."/>
            <person name="Heppert J.K."/>
            <person name="Baniya A."/>
            <person name="Schwartz H.T."/>
            <person name="Tan C.-H."/>
            <person name="Antoshechkin I."/>
            <person name="Sternberg P.W."/>
            <person name="Goodrich-Blair H."/>
            <person name="Dillman A.R."/>
        </authorList>
    </citation>
    <scope>NUCLEOTIDE SEQUENCE</scope>
    <source>
        <strain evidence="2">PS9179</strain>
        <tissue evidence="2">Whole animal</tissue>
    </source>
</reference>